<dbReference type="PANTHER" id="PTHR43133">
    <property type="entry name" value="RNA POLYMERASE ECF-TYPE SIGMA FACTO"/>
    <property type="match status" value="1"/>
</dbReference>
<evidence type="ECO:0000259" key="6">
    <source>
        <dbReference type="Pfam" id="PF04542"/>
    </source>
</evidence>
<dbReference type="Pfam" id="PF04542">
    <property type="entry name" value="Sigma70_r2"/>
    <property type="match status" value="1"/>
</dbReference>
<feature type="domain" description="RNA polymerase sigma-70 region 2" evidence="6">
    <location>
        <begin position="31"/>
        <end position="97"/>
    </location>
</feature>
<dbReference type="InterPro" id="IPR036388">
    <property type="entry name" value="WH-like_DNA-bd_sf"/>
</dbReference>
<evidence type="ECO:0000256" key="5">
    <source>
        <dbReference type="SAM" id="Coils"/>
    </source>
</evidence>
<keyword evidence="4" id="KW-0804">Transcription</keyword>
<keyword evidence="3" id="KW-0731">Sigma factor</keyword>
<protein>
    <submittedName>
        <fullName evidence="8">RNA polymerase sigma factor</fullName>
    </submittedName>
</protein>
<dbReference type="InterPro" id="IPR014284">
    <property type="entry name" value="RNA_pol_sigma-70_dom"/>
</dbReference>
<evidence type="ECO:0000256" key="2">
    <source>
        <dbReference type="ARBA" id="ARBA00023015"/>
    </source>
</evidence>
<comment type="similarity">
    <text evidence="1">Belongs to the sigma-70 factor family. ECF subfamily.</text>
</comment>
<evidence type="ECO:0000256" key="1">
    <source>
        <dbReference type="ARBA" id="ARBA00010641"/>
    </source>
</evidence>
<keyword evidence="2" id="KW-0805">Transcription regulation</keyword>
<dbReference type="InterPro" id="IPR013324">
    <property type="entry name" value="RNA_pol_sigma_r3/r4-like"/>
</dbReference>
<reference evidence="8 9" key="1">
    <citation type="submission" date="2020-06" db="EMBL/GenBank/DDBJ databases">
        <title>Actinomadura xiongansis sp. nov., isolated from soil of Baiyangdian.</title>
        <authorList>
            <person name="Zhang X."/>
        </authorList>
    </citation>
    <scope>NUCLEOTIDE SEQUENCE [LARGE SCALE GENOMIC DNA]</scope>
    <source>
        <strain evidence="8 9">HBUM206468</strain>
    </source>
</reference>
<name>A0ABR7LNS6_9ACTN</name>
<dbReference type="Gene3D" id="1.10.10.10">
    <property type="entry name" value="Winged helix-like DNA-binding domain superfamily/Winged helix DNA-binding domain"/>
    <property type="match status" value="1"/>
</dbReference>
<proteinExistence type="inferred from homology"/>
<dbReference type="InterPro" id="IPR013325">
    <property type="entry name" value="RNA_pol_sigma_r2"/>
</dbReference>
<evidence type="ECO:0000259" key="7">
    <source>
        <dbReference type="Pfam" id="PF08281"/>
    </source>
</evidence>
<dbReference type="SUPFAM" id="SSF88659">
    <property type="entry name" value="Sigma3 and sigma4 domains of RNA polymerase sigma factors"/>
    <property type="match status" value="1"/>
</dbReference>
<evidence type="ECO:0000256" key="3">
    <source>
        <dbReference type="ARBA" id="ARBA00023082"/>
    </source>
</evidence>
<dbReference type="Gene3D" id="1.10.1740.10">
    <property type="match status" value="1"/>
</dbReference>
<feature type="domain" description="RNA polymerase sigma factor 70 region 4 type 2" evidence="7">
    <location>
        <begin position="131"/>
        <end position="179"/>
    </location>
</feature>
<keyword evidence="5" id="KW-0175">Coiled coil</keyword>
<dbReference type="Proteomes" id="UP000805614">
    <property type="component" value="Unassembled WGS sequence"/>
</dbReference>
<comment type="caution">
    <text evidence="8">The sequence shown here is derived from an EMBL/GenBank/DDBJ whole genome shotgun (WGS) entry which is preliminary data.</text>
</comment>
<dbReference type="InterPro" id="IPR013249">
    <property type="entry name" value="RNA_pol_sigma70_r4_t2"/>
</dbReference>
<dbReference type="SUPFAM" id="SSF88946">
    <property type="entry name" value="Sigma2 domain of RNA polymerase sigma factors"/>
    <property type="match status" value="1"/>
</dbReference>
<evidence type="ECO:0000256" key="4">
    <source>
        <dbReference type="ARBA" id="ARBA00023163"/>
    </source>
</evidence>
<dbReference type="InterPro" id="IPR039425">
    <property type="entry name" value="RNA_pol_sigma-70-like"/>
</dbReference>
<dbReference type="EMBL" id="JABVEC010000008">
    <property type="protein sequence ID" value="MBC6466406.1"/>
    <property type="molecule type" value="Genomic_DNA"/>
</dbReference>
<dbReference type="NCBIfam" id="TIGR02937">
    <property type="entry name" value="sigma70-ECF"/>
    <property type="match status" value="1"/>
</dbReference>
<keyword evidence="9" id="KW-1185">Reference proteome</keyword>
<evidence type="ECO:0000313" key="8">
    <source>
        <dbReference type="EMBL" id="MBC6466406.1"/>
    </source>
</evidence>
<evidence type="ECO:0000313" key="9">
    <source>
        <dbReference type="Proteomes" id="UP000805614"/>
    </source>
</evidence>
<organism evidence="8 9">
    <name type="scientific">Actinomadura alba</name>
    <dbReference type="NCBI Taxonomy" id="406431"/>
    <lineage>
        <taxon>Bacteria</taxon>
        <taxon>Bacillati</taxon>
        <taxon>Actinomycetota</taxon>
        <taxon>Actinomycetes</taxon>
        <taxon>Streptosporangiales</taxon>
        <taxon>Thermomonosporaceae</taxon>
        <taxon>Actinomadura</taxon>
    </lineage>
</organism>
<accession>A0ABR7LNS6</accession>
<gene>
    <name evidence="8" type="ORF">HKK74_12955</name>
</gene>
<dbReference type="PANTHER" id="PTHR43133:SF66">
    <property type="entry name" value="ECF RNA POLYMERASE SIGMA FACTOR SIGK"/>
    <property type="match status" value="1"/>
</dbReference>
<sequence>MIVLSERRDAELDAVLRAALNGDEHAFRIVFRDLNPRLIHYLRALVGADAEDVAAEAWSSIARDHRSFRGDYDKFRGWASAIARNRAIDFLRHRRRRSEVPAPVEDMIALAGHDREAQEALDRVVTGDAVEMITALPRPMAEAVLLRVAMGMDSKQAGRVLGKSPGAVRTAAYRGLRELAERLKAESDTAEAERPSVKEKR</sequence>
<dbReference type="Pfam" id="PF08281">
    <property type="entry name" value="Sigma70_r4_2"/>
    <property type="match status" value="1"/>
</dbReference>
<dbReference type="InterPro" id="IPR007627">
    <property type="entry name" value="RNA_pol_sigma70_r2"/>
</dbReference>
<feature type="coiled-coil region" evidence="5">
    <location>
        <begin position="173"/>
        <end position="200"/>
    </location>
</feature>